<keyword evidence="7" id="KW-0003">3Fe-4S</keyword>
<evidence type="ECO:0000256" key="7">
    <source>
        <dbReference type="ARBA" id="ARBA00023291"/>
    </source>
</evidence>
<dbReference type="EMBL" id="JBHSHP010000056">
    <property type="protein sequence ID" value="MFC4756045.1"/>
    <property type="molecule type" value="Genomic_DNA"/>
</dbReference>
<evidence type="ECO:0000313" key="8">
    <source>
        <dbReference type="EMBL" id="MFC4756045.1"/>
    </source>
</evidence>
<evidence type="ECO:0000256" key="3">
    <source>
        <dbReference type="ARBA" id="ARBA00022723"/>
    </source>
</evidence>
<evidence type="ECO:0000256" key="2">
    <source>
        <dbReference type="ARBA" id="ARBA00022448"/>
    </source>
</evidence>
<sequence length="64" mass="7260">MKVKIDHEFCVGHARCYTLEPEYIAEDDRGRGVVREDAPEMSPETARRLVRACPESAIAIVRES</sequence>
<dbReference type="Gene3D" id="3.30.70.20">
    <property type="match status" value="1"/>
</dbReference>
<gene>
    <name evidence="8" type="ORF">ACFO7U_14830</name>
</gene>
<comment type="caution">
    <text evidence="8">The sequence shown here is derived from an EMBL/GenBank/DDBJ whole genome shotgun (WGS) entry which is preliminary data.</text>
</comment>
<dbReference type="Pfam" id="PF13459">
    <property type="entry name" value="Fer4_15"/>
    <property type="match status" value="1"/>
</dbReference>
<dbReference type="Proteomes" id="UP001595836">
    <property type="component" value="Unassembled WGS sequence"/>
</dbReference>
<evidence type="ECO:0000256" key="5">
    <source>
        <dbReference type="ARBA" id="ARBA00023004"/>
    </source>
</evidence>
<keyword evidence="5" id="KW-0408">Iron</keyword>
<dbReference type="InterPro" id="IPR051269">
    <property type="entry name" value="Fe-S_cluster_ET"/>
</dbReference>
<evidence type="ECO:0000313" key="9">
    <source>
        <dbReference type="Proteomes" id="UP001595836"/>
    </source>
</evidence>
<evidence type="ECO:0000256" key="4">
    <source>
        <dbReference type="ARBA" id="ARBA00022982"/>
    </source>
</evidence>
<keyword evidence="9" id="KW-1185">Reference proteome</keyword>
<proteinExistence type="predicted"/>
<dbReference type="RefSeq" id="WP_344995942.1">
    <property type="nucleotide sequence ID" value="NZ_BAABCD010000053.1"/>
</dbReference>
<comment type="cofactor">
    <cofactor evidence="1">
        <name>[3Fe-4S] cluster</name>
        <dbReference type="ChEBI" id="CHEBI:21137"/>
    </cofactor>
</comment>
<dbReference type="SUPFAM" id="SSF54862">
    <property type="entry name" value="4Fe-4S ferredoxins"/>
    <property type="match status" value="1"/>
</dbReference>
<organism evidence="8 9">
    <name type="scientific">Dietzia aurantiaca</name>
    <dbReference type="NCBI Taxonomy" id="983873"/>
    <lineage>
        <taxon>Bacteria</taxon>
        <taxon>Bacillati</taxon>
        <taxon>Actinomycetota</taxon>
        <taxon>Actinomycetes</taxon>
        <taxon>Mycobacteriales</taxon>
        <taxon>Dietziaceae</taxon>
        <taxon>Dietzia</taxon>
    </lineage>
</organism>
<protein>
    <submittedName>
        <fullName evidence="8">Ferredoxin</fullName>
    </submittedName>
</protein>
<keyword evidence="2" id="KW-0813">Transport</keyword>
<keyword evidence="6" id="KW-0411">Iron-sulfur</keyword>
<dbReference type="PANTHER" id="PTHR36923">
    <property type="entry name" value="FERREDOXIN"/>
    <property type="match status" value="1"/>
</dbReference>
<dbReference type="PANTHER" id="PTHR36923:SF3">
    <property type="entry name" value="FERREDOXIN"/>
    <property type="match status" value="1"/>
</dbReference>
<reference evidence="9" key="1">
    <citation type="journal article" date="2019" name="Int. J. Syst. Evol. Microbiol.">
        <title>The Global Catalogue of Microorganisms (GCM) 10K type strain sequencing project: providing services to taxonomists for standard genome sequencing and annotation.</title>
        <authorList>
            <consortium name="The Broad Institute Genomics Platform"/>
            <consortium name="The Broad Institute Genome Sequencing Center for Infectious Disease"/>
            <person name="Wu L."/>
            <person name="Ma J."/>
        </authorList>
    </citation>
    <scope>NUCLEOTIDE SEQUENCE [LARGE SCALE GENOMIC DNA]</scope>
    <source>
        <strain evidence="9">JCM 11882</strain>
    </source>
</reference>
<name>A0ABV9PUQ8_9ACTN</name>
<accession>A0ABV9PUQ8</accession>
<evidence type="ECO:0000256" key="6">
    <source>
        <dbReference type="ARBA" id="ARBA00023014"/>
    </source>
</evidence>
<keyword evidence="4" id="KW-0249">Electron transport</keyword>
<keyword evidence="3" id="KW-0479">Metal-binding</keyword>
<evidence type="ECO:0000256" key="1">
    <source>
        <dbReference type="ARBA" id="ARBA00001927"/>
    </source>
</evidence>